<dbReference type="AlphaFoldDB" id="A0AAV9J2R0"/>
<dbReference type="InterPro" id="IPR044999">
    <property type="entry name" value="CbbY-like"/>
</dbReference>
<dbReference type="SFLD" id="SFLDS00003">
    <property type="entry name" value="Haloacid_Dehalogenase"/>
    <property type="match status" value="1"/>
</dbReference>
<feature type="region of interest" description="Disordered" evidence="1">
    <location>
        <begin position="10"/>
        <end position="46"/>
    </location>
</feature>
<dbReference type="Gene3D" id="1.10.150.240">
    <property type="entry name" value="Putative phosphatase, domain 2"/>
    <property type="match status" value="1"/>
</dbReference>
<dbReference type="PANTHER" id="PTHR42896:SF4">
    <property type="entry name" value="OS08G0485900 PROTEIN"/>
    <property type="match status" value="1"/>
</dbReference>
<organism evidence="2 3">
    <name type="scientific">Cyanidium caldarium</name>
    <name type="common">Red alga</name>
    <dbReference type="NCBI Taxonomy" id="2771"/>
    <lineage>
        <taxon>Eukaryota</taxon>
        <taxon>Rhodophyta</taxon>
        <taxon>Bangiophyceae</taxon>
        <taxon>Cyanidiales</taxon>
        <taxon>Cyanidiaceae</taxon>
        <taxon>Cyanidium</taxon>
    </lineage>
</organism>
<evidence type="ECO:0000313" key="2">
    <source>
        <dbReference type="EMBL" id="KAK4538624.1"/>
    </source>
</evidence>
<dbReference type="PANTHER" id="PTHR42896">
    <property type="entry name" value="XYLULOSE-1,5-BISPHOSPHATE (XUBP) PHOSPHATASE"/>
    <property type="match status" value="1"/>
</dbReference>
<dbReference type="InterPro" id="IPR036412">
    <property type="entry name" value="HAD-like_sf"/>
</dbReference>
<evidence type="ECO:0000256" key="1">
    <source>
        <dbReference type="SAM" id="MobiDB-lite"/>
    </source>
</evidence>
<dbReference type="Pfam" id="PF00702">
    <property type="entry name" value="Hydrolase"/>
    <property type="match status" value="1"/>
</dbReference>
<dbReference type="Gene3D" id="3.40.50.1000">
    <property type="entry name" value="HAD superfamily/HAD-like"/>
    <property type="match status" value="1"/>
</dbReference>
<accession>A0AAV9J2R0</accession>
<dbReference type="InterPro" id="IPR023198">
    <property type="entry name" value="PGP-like_dom2"/>
</dbReference>
<dbReference type="PRINTS" id="PR00413">
    <property type="entry name" value="HADHALOGNASE"/>
</dbReference>
<dbReference type="SUPFAM" id="SSF56784">
    <property type="entry name" value="HAD-like"/>
    <property type="match status" value="1"/>
</dbReference>
<dbReference type="SFLD" id="SFLDG01129">
    <property type="entry name" value="C1.5:_HAD__Beta-PGM__Phosphata"/>
    <property type="match status" value="1"/>
</dbReference>
<evidence type="ECO:0000313" key="3">
    <source>
        <dbReference type="Proteomes" id="UP001301350"/>
    </source>
</evidence>
<name>A0AAV9J2R0_CYACA</name>
<gene>
    <name evidence="2" type="ORF">CDCA_CDCA19G4649</name>
</gene>
<sequence length="329" mass="36225">MHVRLGFVLAPSTGRHSSRTPARRAVTTSVPASHETTRAPAQPSGSLAGLRLCSAPQMSDHRPSHGQAVPVATKLPQAIIFDCDGVLLESEELHRITYNETFAAEGIDLEWSSEYYEMLQNSVGGGKEKFRYHFNTHGWPSFSNGTFDTRSDGGREQLVNHLHRVKSERYAQLIRSGSGITLRPGVERLIDEALTRDLRLVVCSAANEKSVHLVLDNLLGNSAEINGQRRRRIDFFEFVLAGDVVERKKPDPMIYQMALQRLGLRPDECVVIEDSAIGLQAAIGAHLPCIITRTRYTMSQDFGGAAAIFDSLESVGLGDVAQAWAAHRP</sequence>
<reference evidence="2 3" key="1">
    <citation type="submission" date="2022-07" db="EMBL/GenBank/DDBJ databases">
        <title>Genome-wide signatures of adaptation to extreme environments.</title>
        <authorList>
            <person name="Cho C.H."/>
            <person name="Yoon H.S."/>
        </authorList>
    </citation>
    <scope>NUCLEOTIDE SEQUENCE [LARGE SCALE GENOMIC DNA]</scope>
    <source>
        <strain evidence="2 3">DBV 063 E5</strain>
    </source>
</reference>
<dbReference type="NCBIfam" id="TIGR01509">
    <property type="entry name" value="HAD-SF-IA-v3"/>
    <property type="match status" value="1"/>
</dbReference>
<dbReference type="EMBL" id="JANCYW010000019">
    <property type="protein sequence ID" value="KAK4538624.1"/>
    <property type="molecule type" value="Genomic_DNA"/>
</dbReference>
<protein>
    <submittedName>
        <fullName evidence="2">Uncharacterized protein</fullName>
    </submittedName>
</protein>
<keyword evidence="3" id="KW-1185">Reference proteome</keyword>
<comment type="caution">
    <text evidence="2">The sequence shown here is derived from an EMBL/GenBank/DDBJ whole genome shotgun (WGS) entry which is preliminary data.</text>
</comment>
<proteinExistence type="predicted"/>
<dbReference type="InterPro" id="IPR006439">
    <property type="entry name" value="HAD-SF_hydro_IA"/>
</dbReference>
<dbReference type="GO" id="GO:0016787">
    <property type="term" value="F:hydrolase activity"/>
    <property type="evidence" value="ECO:0007669"/>
    <property type="project" value="InterPro"/>
</dbReference>
<dbReference type="InterPro" id="IPR023214">
    <property type="entry name" value="HAD_sf"/>
</dbReference>
<dbReference type="Proteomes" id="UP001301350">
    <property type="component" value="Unassembled WGS sequence"/>
</dbReference>